<keyword evidence="3" id="KW-1185">Reference proteome</keyword>
<comment type="caution">
    <text evidence="2">The sequence shown here is derived from an EMBL/GenBank/DDBJ whole genome shotgun (WGS) entry which is preliminary data.</text>
</comment>
<dbReference type="InterPro" id="IPR015004">
    <property type="entry name" value="MesX"/>
</dbReference>
<gene>
    <name evidence="2" type="ORF">GCM10025876_25060</name>
</gene>
<reference evidence="3" key="1">
    <citation type="journal article" date="2019" name="Int. J. Syst. Evol. Microbiol.">
        <title>The Global Catalogue of Microorganisms (GCM) 10K type strain sequencing project: providing services to taxonomists for standard genome sequencing and annotation.</title>
        <authorList>
            <consortium name="The Broad Institute Genomics Platform"/>
            <consortium name="The Broad Institute Genome Sequencing Center for Infectious Disease"/>
            <person name="Wu L."/>
            <person name="Ma J."/>
        </authorList>
    </citation>
    <scope>NUCLEOTIDE SEQUENCE [LARGE SCALE GENOMIC DNA]</scope>
    <source>
        <strain evidence="3">NBRC 112299</strain>
    </source>
</reference>
<dbReference type="Proteomes" id="UP001157125">
    <property type="component" value="Unassembled WGS sequence"/>
</dbReference>
<dbReference type="Pfam" id="PF08908">
    <property type="entry name" value="MesX"/>
    <property type="match status" value="1"/>
</dbReference>
<evidence type="ECO:0000313" key="3">
    <source>
        <dbReference type="Proteomes" id="UP001157125"/>
    </source>
</evidence>
<accession>A0ABQ6IGK4</accession>
<evidence type="ECO:0008006" key="4">
    <source>
        <dbReference type="Google" id="ProtNLM"/>
    </source>
</evidence>
<evidence type="ECO:0000256" key="1">
    <source>
        <dbReference type="SAM" id="MobiDB-lite"/>
    </source>
</evidence>
<sequence>MTHAFTFSLATTRFDEDYTPSANTRATTNFANLARGEQREQNLRSALTMINRRVNDLARWDNPRGDRYSLDLDIVSAEPAVRGRRRGAEPSPAGGPRHPHRRPALRRTPPRHRRQQLLLVRA</sequence>
<protein>
    <recommendedName>
        <fullName evidence="4">DUF1852 domain-containing protein</fullName>
    </recommendedName>
</protein>
<name>A0ABQ6IGK4_9MICO</name>
<feature type="compositionally biased region" description="Basic residues" evidence="1">
    <location>
        <begin position="97"/>
        <end position="114"/>
    </location>
</feature>
<organism evidence="2 3">
    <name type="scientific">Demequina litorisediminis</name>
    <dbReference type="NCBI Taxonomy" id="1849022"/>
    <lineage>
        <taxon>Bacteria</taxon>
        <taxon>Bacillati</taxon>
        <taxon>Actinomycetota</taxon>
        <taxon>Actinomycetes</taxon>
        <taxon>Micrococcales</taxon>
        <taxon>Demequinaceae</taxon>
        <taxon>Demequina</taxon>
    </lineage>
</organism>
<evidence type="ECO:0000313" key="2">
    <source>
        <dbReference type="EMBL" id="GMA36302.1"/>
    </source>
</evidence>
<feature type="region of interest" description="Disordered" evidence="1">
    <location>
        <begin position="79"/>
        <end position="114"/>
    </location>
</feature>
<dbReference type="EMBL" id="BSUN01000001">
    <property type="protein sequence ID" value="GMA36302.1"/>
    <property type="molecule type" value="Genomic_DNA"/>
</dbReference>
<proteinExistence type="predicted"/>